<feature type="compositionally biased region" description="Basic residues" evidence="2">
    <location>
        <begin position="38"/>
        <end position="55"/>
    </location>
</feature>
<reference evidence="3" key="1">
    <citation type="submission" date="2024-07" db="EMBL/GenBank/DDBJ databases">
        <authorList>
            <person name="Yu S.T."/>
        </authorList>
    </citation>
    <scope>NUCLEOTIDE SEQUENCE</scope>
    <source>
        <strain evidence="3">Y1</strain>
    </source>
</reference>
<sequence length="266" mass="27036">MRAADTGPEPAGHPGALPPYPAGGGSGAGAAPPAGTGGRRRGHSRSRGHGRRRAARPAPSPLRRTAFGTAGLLCLVLGTSLALAGRGESPVVRIETSGHGAADTPPPPVRETPAPPPVAASPPTRLLIPAAGVDAPVTGLGLNPDGTVEVPAADHGDEVGWYRNGPTPGETGPAVLIGHYDTVHGPAVFRNVPKLKPGDLIRVRRADGGTVDFKVSRLVQAAKDRFPTEQVYGDTPAPALRLITCGGRIGADGHWTDNIIVLADPA</sequence>
<feature type="region of interest" description="Disordered" evidence="2">
    <location>
        <begin position="96"/>
        <end position="118"/>
    </location>
</feature>
<evidence type="ECO:0000256" key="2">
    <source>
        <dbReference type="SAM" id="MobiDB-lite"/>
    </source>
</evidence>
<organism evidence="3">
    <name type="scientific">Streptomyces sp. Y1</name>
    <dbReference type="NCBI Taxonomy" id="3238634"/>
    <lineage>
        <taxon>Bacteria</taxon>
        <taxon>Bacillati</taxon>
        <taxon>Actinomycetota</taxon>
        <taxon>Actinomycetes</taxon>
        <taxon>Kitasatosporales</taxon>
        <taxon>Streptomycetaceae</taxon>
        <taxon>Streptomyces</taxon>
    </lineage>
</organism>
<proteinExistence type="predicted"/>
<feature type="compositionally biased region" description="Pro residues" evidence="2">
    <location>
        <begin position="104"/>
        <end position="118"/>
    </location>
</feature>
<dbReference type="InterPro" id="IPR023365">
    <property type="entry name" value="Sortase_dom-sf"/>
</dbReference>
<dbReference type="SUPFAM" id="SSF63817">
    <property type="entry name" value="Sortase"/>
    <property type="match status" value="1"/>
</dbReference>
<dbReference type="Gene3D" id="2.40.260.10">
    <property type="entry name" value="Sortase"/>
    <property type="match status" value="1"/>
</dbReference>
<dbReference type="InterPro" id="IPR005754">
    <property type="entry name" value="Sortase"/>
</dbReference>
<dbReference type="NCBIfam" id="NF033748">
    <property type="entry name" value="class_F_sortase"/>
    <property type="match status" value="1"/>
</dbReference>
<accession>A0AB39TIW2</accession>
<evidence type="ECO:0000313" key="3">
    <source>
        <dbReference type="EMBL" id="XDQ79119.1"/>
    </source>
</evidence>
<dbReference type="EMBL" id="CP163445">
    <property type="protein sequence ID" value="XDQ79119.1"/>
    <property type="molecule type" value="Genomic_DNA"/>
</dbReference>
<keyword evidence="1" id="KW-0378">Hydrolase</keyword>
<dbReference type="GO" id="GO:0016787">
    <property type="term" value="F:hydrolase activity"/>
    <property type="evidence" value="ECO:0007669"/>
    <property type="project" value="UniProtKB-KW"/>
</dbReference>
<dbReference type="Pfam" id="PF04203">
    <property type="entry name" value="Sortase"/>
    <property type="match status" value="1"/>
</dbReference>
<name>A0AB39TIW2_9ACTN</name>
<dbReference type="CDD" id="cd05829">
    <property type="entry name" value="Sortase_F"/>
    <property type="match status" value="1"/>
</dbReference>
<protein>
    <submittedName>
        <fullName evidence="3">Class F sortase</fullName>
    </submittedName>
</protein>
<dbReference type="InterPro" id="IPR042001">
    <property type="entry name" value="Sortase_F"/>
</dbReference>
<dbReference type="AlphaFoldDB" id="A0AB39TIW2"/>
<gene>
    <name evidence="3" type="ORF">AB2U05_11905</name>
</gene>
<dbReference type="RefSeq" id="WP_244178897.1">
    <property type="nucleotide sequence ID" value="NZ_CP163445.1"/>
</dbReference>
<evidence type="ECO:0000256" key="1">
    <source>
        <dbReference type="ARBA" id="ARBA00022801"/>
    </source>
</evidence>
<feature type="region of interest" description="Disordered" evidence="2">
    <location>
        <begin position="1"/>
        <end position="64"/>
    </location>
</feature>